<dbReference type="AlphaFoldDB" id="A0A5S9F4K4"/>
<evidence type="ECO:0000256" key="1">
    <source>
        <dbReference type="SAM" id="Phobius"/>
    </source>
</evidence>
<keyword evidence="1" id="KW-0812">Transmembrane</keyword>
<keyword evidence="1" id="KW-1133">Transmembrane helix</keyword>
<feature type="transmembrane region" description="Helical" evidence="1">
    <location>
        <begin position="173"/>
        <end position="191"/>
    </location>
</feature>
<sequence length="539" mass="62011">MISKLPLLQKELIEYASTKRLFILRVLFGLCLYTIFLVNWSNYTSSDNLYRVLGSGRWLLEYIYIINIIAIFVILPMSSACVITNEKEKRTLSLLLTTQLGPTLILFEKFISLVISIFSFLLISFPAMYLAYLLGGLTNKKILISLYAQFLTVVQVAAVGLFFSCYCKTSIKAIMATYIWGFALYIFFPFFEIFDNVSYYLEIVMFPPAFYYYLDSYASGPWEMFAYTIPIWISAALFLLGARHFLITYPQRMNKKPMAQKVRDDFHIVKRKVPHIRLPILWREGSHSSWPFAAKIFFILGAVIGVGFFGSLPSSRGNRHEFAMIIYFFALAICALFLTMRSVTLFQREIKQETWDVLLTTTMTTRSIFWQKAMAVTRFTLYICILLLCIYTFNLAAFPRSYYSSSRLPSGARWTYAVVFTFLIFTNIQWFMMWLGLTFRKNTKIALVAVGLIAAWCIMPILVSEFAREILGGSRSNYRVLALFSPFAIFIAVTDGRIPGYSNRMYTAMNIGFVIFAVQAVVFYVAASISSQKHIRVCD</sequence>
<dbReference type="OrthoDB" id="214082at2"/>
<reference evidence="2 3" key="1">
    <citation type="submission" date="2019-08" db="EMBL/GenBank/DDBJ databases">
        <title>Complete genome sequence of Candidatus Uab amorphum.</title>
        <authorList>
            <person name="Shiratori T."/>
            <person name="Suzuki S."/>
            <person name="Kakizawa Y."/>
            <person name="Ishida K."/>
        </authorList>
    </citation>
    <scope>NUCLEOTIDE SEQUENCE [LARGE SCALE GENOMIC DNA]</scope>
    <source>
        <strain evidence="2 3">SRT547</strain>
    </source>
</reference>
<feature type="transmembrane region" description="Helical" evidence="1">
    <location>
        <begin position="476"/>
        <end position="493"/>
    </location>
</feature>
<dbReference type="EMBL" id="AP019860">
    <property type="protein sequence ID" value="BBM85895.1"/>
    <property type="molecule type" value="Genomic_DNA"/>
</dbReference>
<evidence type="ECO:0000313" key="3">
    <source>
        <dbReference type="Proteomes" id="UP000326354"/>
    </source>
</evidence>
<evidence type="ECO:0000313" key="2">
    <source>
        <dbReference type="EMBL" id="BBM85895.1"/>
    </source>
</evidence>
<feature type="transmembrane region" description="Helical" evidence="1">
    <location>
        <begin position="414"/>
        <end position="433"/>
    </location>
</feature>
<dbReference type="PANTHER" id="PTHR43471">
    <property type="entry name" value="ABC TRANSPORTER PERMEASE"/>
    <property type="match status" value="1"/>
</dbReference>
<protein>
    <submittedName>
        <fullName evidence="2">ABC transporter permease</fullName>
    </submittedName>
</protein>
<feature type="transmembrane region" description="Helical" evidence="1">
    <location>
        <begin position="292"/>
        <end position="310"/>
    </location>
</feature>
<accession>A0A5S9F4K4</accession>
<dbReference type="Proteomes" id="UP000326354">
    <property type="component" value="Chromosome"/>
</dbReference>
<feature type="transmembrane region" description="Helical" evidence="1">
    <location>
        <begin position="322"/>
        <end position="340"/>
    </location>
</feature>
<proteinExistence type="predicted"/>
<feature type="transmembrane region" description="Helical" evidence="1">
    <location>
        <begin position="110"/>
        <end position="134"/>
    </location>
</feature>
<feature type="transmembrane region" description="Helical" evidence="1">
    <location>
        <begin position="146"/>
        <end position="166"/>
    </location>
</feature>
<feature type="transmembrane region" description="Helical" evidence="1">
    <location>
        <begin position="62"/>
        <end position="83"/>
    </location>
</feature>
<feature type="transmembrane region" description="Helical" evidence="1">
    <location>
        <begin position="505"/>
        <end position="526"/>
    </location>
</feature>
<gene>
    <name evidence="2" type="ORF">UABAM_04277</name>
</gene>
<feature type="transmembrane region" description="Helical" evidence="1">
    <location>
        <begin position="226"/>
        <end position="246"/>
    </location>
</feature>
<feature type="transmembrane region" description="Helical" evidence="1">
    <location>
        <begin position="445"/>
        <end position="464"/>
    </location>
</feature>
<keyword evidence="3" id="KW-1185">Reference proteome</keyword>
<feature type="transmembrane region" description="Helical" evidence="1">
    <location>
        <begin position="21"/>
        <end position="42"/>
    </location>
</feature>
<organism evidence="2 3">
    <name type="scientific">Uabimicrobium amorphum</name>
    <dbReference type="NCBI Taxonomy" id="2596890"/>
    <lineage>
        <taxon>Bacteria</taxon>
        <taxon>Pseudomonadati</taxon>
        <taxon>Planctomycetota</taxon>
        <taxon>Candidatus Uabimicrobiia</taxon>
        <taxon>Candidatus Uabimicrobiales</taxon>
        <taxon>Candidatus Uabimicrobiaceae</taxon>
        <taxon>Candidatus Uabimicrobium</taxon>
    </lineage>
</organism>
<name>A0A5S9F4K4_UABAM</name>
<dbReference type="RefSeq" id="WP_151969983.1">
    <property type="nucleotide sequence ID" value="NZ_AP019860.1"/>
</dbReference>
<dbReference type="KEGG" id="uam:UABAM_04277"/>
<feature type="transmembrane region" description="Helical" evidence="1">
    <location>
        <begin position="379"/>
        <end position="402"/>
    </location>
</feature>
<keyword evidence="1" id="KW-0472">Membrane</keyword>